<dbReference type="EMBL" id="ML179233">
    <property type="protein sequence ID" value="THU94029.1"/>
    <property type="molecule type" value="Genomic_DNA"/>
</dbReference>
<name>A0A4S8LWJ3_DENBC</name>
<accession>A0A4S8LWJ3</accession>
<dbReference type="Proteomes" id="UP000297245">
    <property type="component" value="Unassembled WGS sequence"/>
</dbReference>
<proteinExistence type="predicted"/>
<sequence length="154" mass="18034">AWFPAAFKYLNVDLGVEFIELLRRWVEFERFFGWSYTREGLASSNRPQELSNWIKSGRYKAKYGGSGPKLTGIARKQFSSALDVWWHSLKPKGDNWTLLNHHGPNGWLSLLVGLKWWGLAMENEELEAKKEWLDIVLDMSMILDALLQYQKQRE</sequence>
<dbReference type="AlphaFoldDB" id="A0A4S8LWJ3"/>
<organism evidence="1 2">
    <name type="scientific">Dendrothele bispora (strain CBS 962.96)</name>
    <dbReference type="NCBI Taxonomy" id="1314807"/>
    <lineage>
        <taxon>Eukaryota</taxon>
        <taxon>Fungi</taxon>
        <taxon>Dikarya</taxon>
        <taxon>Basidiomycota</taxon>
        <taxon>Agaricomycotina</taxon>
        <taxon>Agaricomycetes</taxon>
        <taxon>Agaricomycetidae</taxon>
        <taxon>Agaricales</taxon>
        <taxon>Agaricales incertae sedis</taxon>
        <taxon>Dendrothele</taxon>
    </lineage>
</organism>
<keyword evidence="2" id="KW-1185">Reference proteome</keyword>
<reference evidence="1 2" key="1">
    <citation type="journal article" date="2019" name="Nat. Ecol. Evol.">
        <title>Megaphylogeny resolves global patterns of mushroom evolution.</title>
        <authorList>
            <person name="Varga T."/>
            <person name="Krizsan K."/>
            <person name="Foldi C."/>
            <person name="Dima B."/>
            <person name="Sanchez-Garcia M."/>
            <person name="Sanchez-Ramirez S."/>
            <person name="Szollosi G.J."/>
            <person name="Szarkandi J.G."/>
            <person name="Papp V."/>
            <person name="Albert L."/>
            <person name="Andreopoulos W."/>
            <person name="Angelini C."/>
            <person name="Antonin V."/>
            <person name="Barry K.W."/>
            <person name="Bougher N.L."/>
            <person name="Buchanan P."/>
            <person name="Buyck B."/>
            <person name="Bense V."/>
            <person name="Catcheside P."/>
            <person name="Chovatia M."/>
            <person name="Cooper J."/>
            <person name="Damon W."/>
            <person name="Desjardin D."/>
            <person name="Finy P."/>
            <person name="Geml J."/>
            <person name="Haridas S."/>
            <person name="Hughes K."/>
            <person name="Justo A."/>
            <person name="Karasinski D."/>
            <person name="Kautmanova I."/>
            <person name="Kiss B."/>
            <person name="Kocsube S."/>
            <person name="Kotiranta H."/>
            <person name="LaButti K.M."/>
            <person name="Lechner B.E."/>
            <person name="Liimatainen K."/>
            <person name="Lipzen A."/>
            <person name="Lukacs Z."/>
            <person name="Mihaltcheva S."/>
            <person name="Morgado L.N."/>
            <person name="Niskanen T."/>
            <person name="Noordeloos M.E."/>
            <person name="Ohm R.A."/>
            <person name="Ortiz-Santana B."/>
            <person name="Ovrebo C."/>
            <person name="Racz N."/>
            <person name="Riley R."/>
            <person name="Savchenko A."/>
            <person name="Shiryaev A."/>
            <person name="Soop K."/>
            <person name="Spirin V."/>
            <person name="Szebenyi C."/>
            <person name="Tomsovsky M."/>
            <person name="Tulloss R.E."/>
            <person name="Uehling J."/>
            <person name="Grigoriev I.V."/>
            <person name="Vagvolgyi C."/>
            <person name="Papp T."/>
            <person name="Martin F.M."/>
            <person name="Miettinen O."/>
            <person name="Hibbett D.S."/>
            <person name="Nagy L.G."/>
        </authorList>
    </citation>
    <scope>NUCLEOTIDE SEQUENCE [LARGE SCALE GENOMIC DNA]</scope>
    <source>
        <strain evidence="1 2">CBS 962.96</strain>
    </source>
</reference>
<dbReference type="OrthoDB" id="2803783at2759"/>
<gene>
    <name evidence="1" type="ORF">K435DRAFT_669150</name>
</gene>
<feature type="non-terminal residue" evidence="1">
    <location>
        <position position="1"/>
    </location>
</feature>
<evidence type="ECO:0000313" key="1">
    <source>
        <dbReference type="EMBL" id="THU94029.1"/>
    </source>
</evidence>
<protein>
    <submittedName>
        <fullName evidence="1">Uncharacterized protein</fullName>
    </submittedName>
</protein>
<evidence type="ECO:0000313" key="2">
    <source>
        <dbReference type="Proteomes" id="UP000297245"/>
    </source>
</evidence>